<accession>A0A1G2E2B6</accession>
<dbReference type="PANTHER" id="PTHR40036:SF1">
    <property type="entry name" value="MACROCIN O-METHYLTRANSFERASE"/>
    <property type="match status" value="1"/>
</dbReference>
<dbReference type="Gene3D" id="3.40.50.150">
    <property type="entry name" value="Vaccinia Virus protein VP39"/>
    <property type="match status" value="1"/>
</dbReference>
<dbReference type="Proteomes" id="UP000177360">
    <property type="component" value="Unassembled WGS sequence"/>
</dbReference>
<keyword evidence="1" id="KW-0808">Transferase</keyword>
<dbReference type="GO" id="GO:0016740">
    <property type="term" value="F:transferase activity"/>
    <property type="evidence" value="ECO:0007669"/>
    <property type="project" value="UniProtKB-KW"/>
</dbReference>
<evidence type="ECO:0000313" key="2">
    <source>
        <dbReference type="Proteomes" id="UP000177360"/>
    </source>
</evidence>
<protein>
    <submittedName>
        <fullName evidence="1">Crotonobetainyl-CoA--carnitine CoA-transferase</fullName>
    </submittedName>
</protein>
<dbReference type="InterPro" id="IPR029063">
    <property type="entry name" value="SAM-dependent_MTases_sf"/>
</dbReference>
<reference evidence="1 2" key="1">
    <citation type="journal article" date="2016" name="Nat. Commun.">
        <title>Thousands of microbial genomes shed light on interconnected biogeochemical processes in an aquifer system.</title>
        <authorList>
            <person name="Anantharaman K."/>
            <person name="Brown C.T."/>
            <person name="Hug L.A."/>
            <person name="Sharon I."/>
            <person name="Castelle C.J."/>
            <person name="Probst A.J."/>
            <person name="Thomas B.C."/>
            <person name="Singh A."/>
            <person name="Wilkins M.J."/>
            <person name="Karaoz U."/>
            <person name="Brodie E.L."/>
            <person name="Williams K.H."/>
            <person name="Hubbard S.S."/>
            <person name="Banfield J.F."/>
        </authorList>
    </citation>
    <scope>NUCLEOTIDE SEQUENCE [LARGE SCALE GENOMIC DNA]</scope>
</reference>
<comment type="caution">
    <text evidence="1">The sequence shown here is derived from an EMBL/GenBank/DDBJ whole genome shotgun (WGS) entry which is preliminary data.</text>
</comment>
<dbReference type="AlphaFoldDB" id="A0A1G2E2B6"/>
<gene>
    <name evidence="1" type="ORF">A2626_00765</name>
</gene>
<evidence type="ECO:0000313" key="1">
    <source>
        <dbReference type="EMBL" id="OGZ19953.1"/>
    </source>
</evidence>
<name>A0A1G2E2B6_9BACT</name>
<dbReference type="InterPro" id="IPR008884">
    <property type="entry name" value="TylF_MeTrfase"/>
</dbReference>
<proteinExistence type="predicted"/>
<dbReference type="EMBL" id="MHLZ01000016">
    <property type="protein sequence ID" value="OGZ19953.1"/>
    <property type="molecule type" value="Genomic_DNA"/>
</dbReference>
<organism evidence="1 2">
    <name type="scientific">Candidatus Nealsonbacteria bacterium RIFCSPHIGHO2_01_FULL_38_55</name>
    <dbReference type="NCBI Taxonomy" id="1801664"/>
    <lineage>
        <taxon>Bacteria</taxon>
        <taxon>Candidatus Nealsoniibacteriota</taxon>
    </lineage>
</organism>
<dbReference type="PANTHER" id="PTHR40036">
    <property type="entry name" value="MACROCIN O-METHYLTRANSFERASE"/>
    <property type="match status" value="1"/>
</dbReference>
<sequence>MEKNIPKFYNSPEEKSARDQFVEHFRNCPIPNDQILSNLGLFLNSKNLARILFVDYLYKKIIDTQGIVIEFGTWWGQNLALFSSLRGIYEPFNRHRKIVGFDTFTGFPGISEKDGGSDLMVKDNLSLPENYVDYLRKIMELQEKDNPMSHIKKFDIVAGDATLTIDKFLKEYPETIISLAYFDFDIYEPTKKCLEAIKPRLIKGSILGFDELNDHDSPGETAALNEVFGLNNIKLKRFPYVSRTSYFVVE</sequence>